<organism evidence="3 4">
    <name type="scientific">Streptomyces siderophoricus</name>
    <dbReference type="NCBI Taxonomy" id="2802281"/>
    <lineage>
        <taxon>Bacteria</taxon>
        <taxon>Bacillati</taxon>
        <taxon>Actinomycetota</taxon>
        <taxon>Actinomycetes</taxon>
        <taxon>Kitasatosporales</taxon>
        <taxon>Streptomycetaceae</taxon>
        <taxon>Streptomyces</taxon>
    </lineage>
</organism>
<feature type="domain" description="Condensation" evidence="2">
    <location>
        <begin position="36"/>
        <end position="317"/>
    </location>
</feature>
<evidence type="ECO:0000256" key="1">
    <source>
        <dbReference type="SAM" id="MobiDB-lite"/>
    </source>
</evidence>
<evidence type="ECO:0000313" key="3">
    <source>
        <dbReference type="EMBL" id="MBL1089853.1"/>
    </source>
</evidence>
<gene>
    <name evidence="3" type="ORF">JK360_10645</name>
</gene>
<feature type="region of interest" description="Disordered" evidence="1">
    <location>
        <begin position="64"/>
        <end position="101"/>
    </location>
</feature>
<dbReference type="Gene3D" id="3.30.559.30">
    <property type="entry name" value="Nonribosomal peptide synthetase, condensation domain"/>
    <property type="match status" value="1"/>
</dbReference>
<comment type="caution">
    <text evidence="3">The sequence shown here is derived from an EMBL/GenBank/DDBJ whole genome shotgun (WGS) entry which is preliminary data.</text>
</comment>
<dbReference type="PANTHER" id="PTHR45527">
    <property type="entry name" value="NONRIBOSOMAL PEPTIDE SYNTHETASE"/>
    <property type="match status" value="1"/>
</dbReference>
<protein>
    <recommendedName>
        <fullName evidence="2">Condensation domain-containing protein</fullName>
    </recommendedName>
</protein>
<keyword evidence="4" id="KW-1185">Reference proteome</keyword>
<dbReference type="SUPFAM" id="SSF52777">
    <property type="entry name" value="CoA-dependent acyltransferases"/>
    <property type="match status" value="2"/>
</dbReference>
<evidence type="ECO:0000259" key="2">
    <source>
        <dbReference type="Pfam" id="PF00668"/>
    </source>
</evidence>
<sequence>MGEHMSAAGPLSLGQLSVWHDIRDLPAHRRHEPNNAAAWPLPRGTDTAQVRTALRTLAARHPSLRTRYDLDDPDAPRQLTPDADTGTGDTLPAVPDDGTAPDRRAAELAHEPFDLGRQHGWRARLLTRDGTPTHLLFVKHHITADAWAQELLHREFRQALTDPDGLGPTPPGPADLAADQYGPAGLRRQAAALDHWAQALSHAPAAALPRTGAPGGTVQATLHSAAARPAAHALAARARVSVASVVLAAYVRSVARRCGTDTLLVHLMSANRFAGRWKTVVTSMNQWVPALVEQARTDDLVTLADAVHWSGLTAVRHGMHDVTAVAALRARTPDAAEPACAFNYVAVPGGSPLDALPPPDPQDTRPPTLTWEEPFTTIGPRCYARALETDTGLSIRLAATDLGREQCAALLQDLHDGLLTAAGRP</sequence>
<dbReference type="RefSeq" id="WP_201802705.1">
    <property type="nucleotide sequence ID" value="NZ_JAERRI010000005.1"/>
</dbReference>
<dbReference type="InterPro" id="IPR023213">
    <property type="entry name" value="CAT-like_dom_sf"/>
</dbReference>
<dbReference type="Pfam" id="PF00668">
    <property type="entry name" value="Condensation"/>
    <property type="match status" value="1"/>
</dbReference>
<accession>A0ABS1MQ44</accession>
<reference evidence="3 4" key="1">
    <citation type="submission" date="2021-01" db="EMBL/GenBank/DDBJ databases">
        <title>WGS of actinomycetes isolated from Thailand.</title>
        <authorList>
            <person name="Thawai C."/>
        </authorList>
    </citation>
    <scope>NUCLEOTIDE SEQUENCE [LARGE SCALE GENOMIC DNA]</scope>
    <source>
        <strain evidence="3 4">CH9-7</strain>
    </source>
</reference>
<dbReference type="Proteomes" id="UP000629371">
    <property type="component" value="Unassembled WGS sequence"/>
</dbReference>
<dbReference type="EMBL" id="JAERRI010000005">
    <property type="protein sequence ID" value="MBL1089853.1"/>
    <property type="molecule type" value="Genomic_DNA"/>
</dbReference>
<proteinExistence type="predicted"/>
<evidence type="ECO:0000313" key="4">
    <source>
        <dbReference type="Proteomes" id="UP000629371"/>
    </source>
</evidence>
<dbReference type="PANTHER" id="PTHR45527:SF1">
    <property type="entry name" value="FATTY ACID SYNTHASE"/>
    <property type="match status" value="1"/>
</dbReference>
<dbReference type="InterPro" id="IPR001242">
    <property type="entry name" value="Condensation_dom"/>
</dbReference>
<name>A0ABS1MQ44_9ACTN</name>
<dbReference type="Gene3D" id="3.30.559.10">
    <property type="entry name" value="Chloramphenicol acetyltransferase-like domain"/>
    <property type="match status" value="1"/>
</dbReference>